<dbReference type="RefSeq" id="WP_206228454.1">
    <property type="nucleotide sequence ID" value="NZ_JAFIWB010000001.1"/>
</dbReference>
<proteinExistence type="predicted"/>
<name>A0ABS3AW97_9XANT</name>
<gene>
    <name evidence="1" type="ORF">JR064_00435</name>
</gene>
<comment type="caution">
    <text evidence="1">The sequence shown here is derived from an EMBL/GenBank/DDBJ whole genome shotgun (WGS) entry which is preliminary data.</text>
</comment>
<evidence type="ECO:0000313" key="2">
    <source>
        <dbReference type="Proteomes" id="UP000695802"/>
    </source>
</evidence>
<dbReference type="Proteomes" id="UP000695802">
    <property type="component" value="Unassembled WGS sequence"/>
</dbReference>
<keyword evidence="2" id="KW-1185">Reference proteome</keyword>
<dbReference type="EMBL" id="JAFIWB010000001">
    <property type="protein sequence ID" value="MBN6100632.1"/>
    <property type="molecule type" value="Genomic_DNA"/>
</dbReference>
<organism evidence="1 2">
    <name type="scientific">Xanthomonas bonasiae</name>
    <dbReference type="NCBI Taxonomy" id="2810351"/>
    <lineage>
        <taxon>Bacteria</taxon>
        <taxon>Pseudomonadati</taxon>
        <taxon>Pseudomonadota</taxon>
        <taxon>Gammaproteobacteria</taxon>
        <taxon>Lysobacterales</taxon>
        <taxon>Lysobacteraceae</taxon>
        <taxon>Xanthomonas</taxon>
    </lineage>
</organism>
<sequence length="517" mass="55723">MDAAAQLALMAKAEHVFGSDDTELSFPVTPLAFAPAALDLLGDGTMEHLIEFSLLANRIPDGPAWSGDGQTLLWEVYAQVLREAQFAQSTRTAQEEADYQAASAVLYRQDEEGRRLPTDAALAYRSYRDRYLLLQQDYLAQQATASAGSAEQVQAWHDLQQPALQRGLDDALADWAALGYRDAVEQAQAQVSGLGAKSPWQTLSEWKGRCNPDMDTLTRASDQLQVYPTSYAPSNALDEGSWRRFELSGAEIDAALAEAPAELRERLGTGGDAGIASLSFEFSSAALIRPWFSADAFAARFWRFADASLQLSDGQSPAHGPCTAYPVAVVFARDIQVQRKPTAALPSVVGPALGFDPGLLRQLRLTPRLIARRELRPPPPVPAGPIGMRRRPVLAVPDRSSTAVATAPIANAALRMPVRNIAAPTSTPMLRPRIVIGRPAAPSSPAANAPVAAQAILRRLRLDAYARDLSVAEVVPAPEPAAATVRDAATHDDSVYILAFICRPLPRCPDPDPTLAW</sequence>
<reference evidence="1 2" key="1">
    <citation type="submission" date="2021-02" db="EMBL/GenBank/DDBJ databases">
        <title>Taxonomically Unique Crown Gall-Associated Xanthomonas Stains Have Deficiency in Virulence Repertories.</title>
        <authorList>
            <person name="Mafakheri H."/>
            <person name="Taghavi S.M."/>
            <person name="Dimkic I."/>
            <person name="Nemanja K."/>
            <person name="Osdaghi E."/>
        </authorList>
    </citation>
    <scope>NUCLEOTIDE SEQUENCE [LARGE SCALE GENOMIC DNA]</scope>
    <source>
        <strain evidence="1 2">FX4</strain>
    </source>
</reference>
<evidence type="ECO:0000313" key="1">
    <source>
        <dbReference type="EMBL" id="MBN6100632.1"/>
    </source>
</evidence>
<accession>A0ABS3AW97</accession>
<protein>
    <submittedName>
        <fullName evidence="1">Uncharacterized protein</fullName>
    </submittedName>
</protein>